<dbReference type="Proteomes" id="UP001314681">
    <property type="component" value="Unassembled WGS sequence"/>
</dbReference>
<comment type="caution">
    <text evidence="7">The sequence shown here is derived from an EMBL/GenBank/DDBJ whole genome shotgun (WGS) entry which is preliminary data.</text>
</comment>
<keyword evidence="3" id="KW-0326">Glycosidase</keyword>
<evidence type="ECO:0000313" key="7">
    <source>
        <dbReference type="EMBL" id="MBU9725904.1"/>
    </source>
</evidence>
<keyword evidence="2 7" id="KW-0378">Hydrolase</keyword>
<sequence>MTNIKNDYIRQEYPRPDFERENWISLNGIWDFAFDDSGNGEQQNWYQSHEYTDKITVPFCYQSKNSGIGDTACHHYLWYHRNFDIRKEEGRHYLLKFGAVDYHTKVWINEQYVGEHYGGHSSFQFDISTCVRDGNNSLTVRVVDTNSCDYPRGKQFWGEEPERCWYTQTSGIWQSVWLEITGAGYFDSLQVLTDIDNKIVDIHTHWVGNRSKNISCRILYEGRVLAASEQEQEPGNTEFCFHIQESDPIEEFHYWSPEHPQLFDLEITICSGGYCEDRVKSYFGMRKISIENGKILLNNKPYYQKLIMDQGYWVDGLMTAPSDESFYQDLKMVKEMGFNGVRKHQKIEDPRFYYWADRLGLLVWEEMPSAYVFSAEAVANTTREWIEILRRDWNHPCVIAWVTLNESWGVRNIISSEQQQNYAAMLYYLTKSMDPSRIVSSNDGWEQICFTDLCSIHDYQVGPEELEEKYGNVELMMNKDAQGRMLYAHGHRWMHQPVILSEFGGTATVSDYSHAWGYKDTQVTAQELMDQYQKLILAISRVKTLQGFCYTQLTDVMQEVNGLLDAQHKPKVSVEKIREYNAVI</sequence>
<dbReference type="PANTHER" id="PTHR42732:SF3">
    <property type="entry name" value="HYDROLASE"/>
    <property type="match status" value="1"/>
</dbReference>
<dbReference type="InterPro" id="IPR017853">
    <property type="entry name" value="GH"/>
</dbReference>
<comment type="similarity">
    <text evidence="1">Belongs to the glycosyl hydrolase 2 family.</text>
</comment>
<dbReference type="Pfam" id="PF00703">
    <property type="entry name" value="Glyco_hydro_2"/>
    <property type="match status" value="1"/>
</dbReference>
<dbReference type="PRINTS" id="PR00132">
    <property type="entry name" value="GLHYDRLASE2"/>
</dbReference>
<evidence type="ECO:0000313" key="8">
    <source>
        <dbReference type="Proteomes" id="UP001314681"/>
    </source>
</evidence>
<dbReference type="SUPFAM" id="SSF51445">
    <property type="entry name" value="(Trans)glycosidases"/>
    <property type="match status" value="1"/>
</dbReference>
<dbReference type="SUPFAM" id="SSF49785">
    <property type="entry name" value="Galactose-binding domain-like"/>
    <property type="match status" value="1"/>
</dbReference>
<dbReference type="EMBL" id="JAHQCX010000004">
    <property type="protein sequence ID" value="MBU9725904.1"/>
    <property type="molecule type" value="Genomic_DNA"/>
</dbReference>
<dbReference type="RefSeq" id="WP_238726581.1">
    <property type="nucleotide sequence ID" value="NZ_JAHQCX010000004.1"/>
</dbReference>
<dbReference type="Gene3D" id="3.20.20.80">
    <property type="entry name" value="Glycosidases"/>
    <property type="match status" value="1"/>
</dbReference>
<dbReference type="InterPro" id="IPR006104">
    <property type="entry name" value="Glyco_hydro_2_N"/>
</dbReference>
<feature type="domain" description="Glycoside hydrolase family 2 catalytic" evidence="5">
    <location>
        <begin position="289"/>
        <end position="581"/>
    </location>
</feature>
<proteinExistence type="inferred from homology"/>
<evidence type="ECO:0000259" key="6">
    <source>
        <dbReference type="Pfam" id="PF02837"/>
    </source>
</evidence>
<dbReference type="InterPro" id="IPR051913">
    <property type="entry name" value="GH2_Domain-Containing"/>
</dbReference>
<evidence type="ECO:0000256" key="1">
    <source>
        <dbReference type="ARBA" id="ARBA00007401"/>
    </source>
</evidence>
<organism evidence="7 8">
    <name type="scientific">Diplocloster modestus</name>
    <dbReference type="NCBI Taxonomy" id="2850322"/>
    <lineage>
        <taxon>Bacteria</taxon>
        <taxon>Bacillati</taxon>
        <taxon>Bacillota</taxon>
        <taxon>Clostridia</taxon>
        <taxon>Lachnospirales</taxon>
        <taxon>Lachnospiraceae</taxon>
        <taxon>Diplocloster</taxon>
    </lineage>
</organism>
<dbReference type="Gene3D" id="2.60.120.260">
    <property type="entry name" value="Galactose-binding domain-like"/>
    <property type="match status" value="1"/>
</dbReference>
<dbReference type="Pfam" id="PF02837">
    <property type="entry name" value="Glyco_hydro_2_N"/>
    <property type="match status" value="1"/>
</dbReference>
<dbReference type="InterPro" id="IPR006103">
    <property type="entry name" value="Glyco_hydro_2_cat"/>
</dbReference>
<feature type="domain" description="Glycosyl hydrolases family 2 sugar binding" evidence="6">
    <location>
        <begin position="25"/>
        <end position="176"/>
    </location>
</feature>
<evidence type="ECO:0000259" key="5">
    <source>
        <dbReference type="Pfam" id="PF02836"/>
    </source>
</evidence>
<evidence type="ECO:0000256" key="2">
    <source>
        <dbReference type="ARBA" id="ARBA00022801"/>
    </source>
</evidence>
<dbReference type="InterPro" id="IPR008979">
    <property type="entry name" value="Galactose-bd-like_sf"/>
</dbReference>
<name>A0ABS6K5V1_9FIRM</name>
<dbReference type="InterPro" id="IPR013783">
    <property type="entry name" value="Ig-like_fold"/>
</dbReference>
<dbReference type="InterPro" id="IPR036156">
    <property type="entry name" value="Beta-gal/glucu_dom_sf"/>
</dbReference>
<reference evidence="7 8" key="1">
    <citation type="submission" date="2021-06" db="EMBL/GenBank/DDBJ databases">
        <title>Description of novel taxa of the family Lachnospiraceae.</title>
        <authorList>
            <person name="Chaplin A.V."/>
            <person name="Sokolova S.R."/>
            <person name="Pikina A.P."/>
            <person name="Korzhanova M."/>
            <person name="Belova V."/>
            <person name="Korostin D."/>
            <person name="Efimov B.A."/>
        </authorList>
    </citation>
    <scope>NUCLEOTIDE SEQUENCE [LARGE SCALE GENOMIC DNA]</scope>
    <source>
        <strain evidence="7 8">ASD4241</strain>
    </source>
</reference>
<dbReference type="InterPro" id="IPR006101">
    <property type="entry name" value="Glyco_hydro_2"/>
</dbReference>
<dbReference type="SUPFAM" id="SSF49303">
    <property type="entry name" value="beta-Galactosidase/glucuronidase domain"/>
    <property type="match status" value="1"/>
</dbReference>
<dbReference type="PANTHER" id="PTHR42732">
    <property type="entry name" value="BETA-GALACTOSIDASE"/>
    <property type="match status" value="1"/>
</dbReference>
<keyword evidence="8" id="KW-1185">Reference proteome</keyword>
<protein>
    <submittedName>
        <fullName evidence="7">Glycoside hydrolase family 2</fullName>
    </submittedName>
</protein>
<dbReference type="InterPro" id="IPR006102">
    <property type="entry name" value="Ig-like_GH2"/>
</dbReference>
<accession>A0ABS6K5V1</accession>
<feature type="domain" description="Glycoside hydrolase family 2 immunoglobulin-like beta-sandwich" evidence="4">
    <location>
        <begin position="187"/>
        <end position="286"/>
    </location>
</feature>
<dbReference type="Pfam" id="PF02836">
    <property type="entry name" value="Glyco_hydro_2_C"/>
    <property type="match status" value="1"/>
</dbReference>
<dbReference type="Gene3D" id="2.60.40.10">
    <property type="entry name" value="Immunoglobulins"/>
    <property type="match status" value="1"/>
</dbReference>
<evidence type="ECO:0000256" key="3">
    <source>
        <dbReference type="ARBA" id="ARBA00023295"/>
    </source>
</evidence>
<gene>
    <name evidence="7" type="ORF">KTH90_07740</name>
</gene>
<dbReference type="GO" id="GO:0016787">
    <property type="term" value="F:hydrolase activity"/>
    <property type="evidence" value="ECO:0007669"/>
    <property type="project" value="UniProtKB-KW"/>
</dbReference>
<evidence type="ECO:0000259" key="4">
    <source>
        <dbReference type="Pfam" id="PF00703"/>
    </source>
</evidence>